<evidence type="ECO:0000313" key="7">
    <source>
        <dbReference type="Proteomes" id="UP000288805"/>
    </source>
</evidence>
<evidence type="ECO:0000256" key="1">
    <source>
        <dbReference type="ARBA" id="ARBA00001947"/>
    </source>
</evidence>
<dbReference type="Pfam" id="PF00850">
    <property type="entry name" value="Hist_deacetyl"/>
    <property type="match status" value="2"/>
</dbReference>
<evidence type="ECO:0000256" key="4">
    <source>
        <dbReference type="ARBA" id="ARBA00022853"/>
    </source>
</evidence>
<evidence type="ECO:0000256" key="2">
    <source>
        <dbReference type="ARBA" id="ARBA00022491"/>
    </source>
</evidence>
<feature type="domain" description="Histone deacetylase" evidence="5">
    <location>
        <begin position="357"/>
        <end position="413"/>
    </location>
</feature>
<keyword evidence="4" id="KW-0156">Chromatin regulator</keyword>
<dbReference type="PANTHER" id="PTHR10625:SF23">
    <property type="entry name" value="HISTONE DEACETYLASE 11"/>
    <property type="match status" value="1"/>
</dbReference>
<dbReference type="EMBL" id="QGNW01000013">
    <property type="protein sequence ID" value="RVX17630.1"/>
    <property type="molecule type" value="Genomic_DNA"/>
</dbReference>
<gene>
    <name evidence="6" type="primary">HDA2_0</name>
    <name evidence="6" type="ORF">CK203_003514</name>
</gene>
<feature type="domain" description="Histone deacetylase" evidence="5">
    <location>
        <begin position="61"/>
        <end position="271"/>
    </location>
</feature>
<evidence type="ECO:0000259" key="5">
    <source>
        <dbReference type="Pfam" id="PF00850"/>
    </source>
</evidence>
<dbReference type="GO" id="GO:0016787">
    <property type="term" value="F:hydrolase activity"/>
    <property type="evidence" value="ECO:0007669"/>
    <property type="project" value="UniProtKB-KW"/>
</dbReference>
<dbReference type="Proteomes" id="UP000288805">
    <property type="component" value="Unassembled WGS sequence"/>
</dbReference>
<dbReference type="InterPro" id="IPR000286">
    <property type="entry name" value="HDACs"/>
</dbReference>
<dbReference type="PRINTS" id="PR01270">
    <property type="entry name" value="HDASUPER"/>
</dbReference>
<keyword evidence="2" id="KW-0678">Repressor</keyword>
<dbReference type="InterPro" id="IPR023801">
    <property type="entry name" value="His_deacetylse_dom"/>
</dbReference>
<accession>A0A438K8U1</accession>
<name>A0A438K8U1_VITVI</name>
<comment type="caution">
    <text evidence="6">The sequence shown here is derived from an EMBL/GenBank/DDBJ whole genome shotgun (WGS) entry which is preliminary data.</text>
</comment>
<evidence type="ECO:0000313" key="6">
    <source>
        <dbReference type="EMBL" id="RVX17630.1"/>
    </source>
</evidence>
<dbReference type="CDD" id="cd09993">
    <property type="entry name" value="HDAC_classIV"/>
    <property type="match status" value="1"/>
</dbReference>
<sequence length="486" mass="54152">MSTAPVNPASVSSSTSASDAETLRRGRILSSKLYFDVPLTKVPIIYSSSYDIAFLGMEKLHPFDSSKWGRICRFLILDGALEKNHIVEPLEASKDDLLVVHSESYLNSLKTSLNVAVIIEVPPVALLPNCLVQQKVLYPFRKQVGGTILAAKLAKERGWAINVGGGFHHCSAGKGGGFCAYADISLCIHYAFIRLNISRVMIIDLDAHQGNGHEMDFSNDRRVYILDMYNPGIYPSDFEARRYIDQKVEVVSGTTTNEYLTKLDEALKIAMHIMPGWNTFYLYSWNTLGHCFSFYLRVGWTIVAGLVYIRQSSSSSSCSKVHKTRDSLVMEHQNSHNHNYLCQPILMRLKMSHEVAGRMFDPELVVYNAGTDILDGDPLGRLKISPEGVTSRDEKVFRFAREKKIPLIMLTSGLILQWRNLYVPCAAGRGALYCYVLFVKQLSNTSMGIESFSGGYMKSSAKVIADSIVNLSRKCLIDTGSSHSRG</sequence>
<keyword evidence="3" id="KW-0378">Hydrolase</keyword>
<dbReference type="InterPro" id="IPR023696">
    <property type="entry name" value="Ureohydrolase_dom_sf"/>
</dbReference>
<dbReference type="GO" id="GO:0004407">
    <property type="term" value="F:histone deacetylase activity"/>
    <property type="evidence" value="ECO:0007669"/>
    <property type="project" value="InterPro"/>
</dbReference>
<dbReference type="InterPro" id="IPR037138">
    <property type="entry name" value="His_deacetylse_dom_sf"/>
</dbReference>
<dbReference type="InterPro" id="IPR044150">
    <property type="entry name" value="HDAC_classIV"/>
</dbReference>
<evidence type="ECO:0000256" key="3">
    <source>
        <dbReference type="ARBA" id="ARBA00022801"/>
    </source>
</evidence>
<protein>
    <submittedName>
        <fullName evidence="6">Histone deacetylase 2</fullName>
    </submittedName>
</protein>
<proteinExistence type="predicted"/>
<organism evidence="6 7">
    <name type="scientific">Vitis vinifera</name>
    <name type="common">Grape</name>
    <dbReference type="NCBI Taxonomy" id="29760"/>
    <lineage>
        <taxon>Eukaryota</taxon>
        <taxon>Viridiplantae</taxon>
        <taxon>Streptophyta</taxon>
        <taxon>Embryophyta</taxon>
        <taxon>Tracheophyta</taxon>
        <taxon>Spermatophyta</taxon>
        <taxon>Magnoliopsida</taxon>
        <taxon>eudicotyledons</taxon>
        <taxon>Gunneridae</taxon>
        <taxon>Pentapetalae</taxon>
        <taxon>rosids</taxon>
        <taxon>Vitales</taxon>
        <taxon>Vitaceae</taxon>
        <taxon>Viteae</taxon>
        <taxon>Vitis</taxon>
    </lineage>
</organism>
<dbReference type="SUPFAM" id="SSF52768">
    <property type="entry name" value="Arginase/deacetylase"/>
    <property type="match status" value="1"/>
</dbReference>
<dbReference type="Gene3D" id="3.40.800.20">
    <property type="entry name" value="Histone deacetylase domain"/>
    <property type="match status" value="2"/>
</dbReference>
<reference evidence="6 7" key="1">
    <citation type="journal article" date="2018" name="PLoS Genet.">
        <title>Population sequencing reveals clonal diversity and ancestral inbreeding in the grapevine cultivar Chardonnay.</title>
        <authorList>
            <person name="Roach M.J."/>
            <person name="Johnson D.L."/>
            <person name="Bohlmann J."/>
            <person name="van Vuuren H.J."/>
            <person name="Jones S.J."/>
            <person name="Pretorius I.S."/>
            <person name="Schmidt S.A."/>
            <person name="Borneman A.R."/>
        </authorList>
    </citation>
    <scope>NUCLEOTIDE SEQUENCE [LARGE SCALE GENOMIC DNA]</scope>
    <source>
        <strain evidence="7">cv. Chardonnay</strain>
        <tissue evidence="6">Leaf</tissue>
    </source>
</reference>
<dbReference type="PANTHER" id="PTHR10625">
    <property type="entry name" value="HISTONE DEACETYLASE HDAC1-RELATED"/>
    <property type="match status" value="1"/>
</dbReference>
<dbReference type="AlphaFoldDB" id="A0A438K8U1"/>
<comment type="cofactor">
    <cofactor evidence="1">
        <name>Zn(2+)</name>
        <dbReference type="ChEBI" id="CHEBI:29105"/>
    </cofactor>
</comment>